<keyword evidence="7" id="KW-1185">Reference proteome</keyword>
<dbReference type="InterPro" id="IPR017853">
    <property type="entry name" value="GH"/>
</dbReference>
<dbReference type="PANTHER" id="PTHR36447">
    <property type="entry name" value="BETA-GALACTOSIDASE GANA"/>
    <property type="match status" value="1"/>
</dbReference>
<evidence type="ECO:0000259" key="5">
    <source>
        <dbReference type="Pfam" id="PF02449"/>
    </source>
</evidence>
<evidence type="ECO:0000256" key="2">
    <source>
        <dbReference type="ARBA" id="ARBA00022801"/>
    </source>
</evidence>
<evidence type="ECO:0000313" key="6">
    <source>
        <dbReference type="EMBL" id="MFD2256812.1"/>
    </source>
</evidence>
<accession>A0ABW5D7E4</accession>
<keyword evidence="2 6" id="KW-0378">Hydrolase</keyword>
<evidence type="ECO:0000256" key="4">
    <source>
        <dbReference type="ARBA" id="ARBA00023295"/>
    </source>
</evidence>
<proteinExistence type="predicted"/>
<reference evidence="7" key="1">
    <citation type="journal article" date="2019" name="Int. J. Syst. Evol. Microbiol.">
        <title>The Global Catalogue of Microorganisms (GCM) 10K type strain sequencing project: providing services to taxonomists for standard genome sequencing and annotation.</title>
        <authorList>
            <consortium name="The Broad Institute Genomics Platform"/>
            <consortium name="The Broad Institute Genome Sequencing Center for Infectious Disease"/>
            <person name="Wu L."/>
            <person name="Ma J."/>
        </authorList>
    </citation>
    <scope>NUCLEOTIDE SEQUENCE [LARGE SCALE GENOMIC DNA]</scope>
    <source>
        <strain evidence="7">CGMCC 4.7106</strain>
    </source>
</reference>
<comment type="caution">
    <text evidence="6">The sequence shown here is derived from an EMBL/GenBank/DDBJ whole genome shotgun (WGS) entry which is preliminary data.</text>
</comment>
<dbReference type="GO" id="GO:0004565">
    <property type="term" value="F:beta-galactosidase activity"/>
    <property type="evidence" value="ECO:0007669"/>
    <property type="project" value="UniProtKB-EC"/>
</dbReference>
<dbReference type="CDD" id="cd03143">
    <property type="entry name" value="A4_beta-galactosidase_middle_domain"/>
    <property type="match status" value="1"/>
</dbReference>
<dbReference type="Gene3D" id="3.40.50.880">
    <property type="match status" value="1"/>
</dbReference>
<dbReference type="InterPro" id="IPR013529">
    <property type="entry name" value="Glyco_hydro_42_N"/>
</dbReference>
<keyword evidence="4 6" id="KW-0326">Glycosidase</keyword>
<dbReference type="SUPFAM" id="SSF51445">
    <property type="entry name" value="(Trans)glycosidases"/>
    <property type="match status" value="1"/>
</dbReference>
<keyword evidence="1" id="KW-0479">Metal-binding</keyword>
<sequence length="773" mass="88407">MAAIVFSLSLFAARAEQNENPQEFGKLQIAVTERLQKLGALIDKAEKQNVDTTYARVSVETIKAFQNAAEWDHSNPEEVLKVFKTFYYYDKIDPIHTERVAYHELRDCLKVADFAARELSAQMEKRLTLPATPDFSKGSLKLAPYSYELDGRQVFPYTLFWLPTENAGMAEAFGRMGHTYMDLSFLDAEGKINPWTVKSRADSAHIQSKNNFMPLKFFWSHNAPSWLEEEHPELLQGGRMFTQYDIDDPQIRQWQVDLCRQYIPPMAKAFGEKPMVYMIANEPHFATAQKGWLVKNGLSQNTLDRYRRWLKTKYGTIERLNATHGTTYASFPVVPMPFPISQELRGKPVWYDWCRFNMDRVNDWFTHLKNSIQSFDGGRKEPVTIKVLGHHFSDHARDQGIDIEYLVNLQDVTGGDLRVRPFDAEVYAELEGGMKARTSWKKRYAYEWISQTLFLDFNKSLAPEKVFYDTEWHGFGAVHWRRFGLSREYVRAGVWHAFTNGMGAIEPWMWGRNPDGSFRHSADQIGELATQPVALDAYGRVMKELNAYAELITAAVAKPRNFMFYYLEESAIQDAEYAHHLEDSYEAVKLLNHTVGMTTPTHLTTLDPLKQVVIVPPSEFIADDSLAALQSFQKKGGRIVVLDPGRSFLRNEHGFPRKSPELDHIGLTLKPDVFEMADDFRKVLAPYTWKEAFQVTFKNPAGKDAYGVLMQSVVDPASGSLHLILNNSAHGVKNVMVEIDGEKPPLIDLLTGERLQSPFPMNSCDVRLIRVGH</sequence>
<dbReference type="Proteomes" id="UP001597375">
    <property type="component" value="Unassembled WGS sequence"/>
</dbReference>
<evidence type="ECO:0000313" key="7">
    <source>
        <dbReference type="Proteomes" id="UP001597375"/>
    </source>
</evidence>
<gene>
    <name evidence="6" type="ORF">ACFSSA_09005</name>
</gene>
<evidence type="ECO:0000256" key="3">
    <source>
        <dbReference type="ARBA" id="ARBA00022833"/>
    </source>
</evidence>
<dbReference type="EMBL" id="JBHUIT010000016">
    <property type="protein sequence ID" value="MFD2256812.1"/>
    <property type="molecule type" value="Genomic_DNA"/>
</dbReference>
<keyword evidence="3" id="KW-0862">Zinc</keyword>
<dbReference type="InterPro" id="IPR003476">
    <property type="entry name" value="Glyco_hydro_42"/>
</dbReference>
<dbReference type="PANTHER" id="PTHR36447:SF2">
    <property type="entry name" value="BETA-GALACTOSIDASE YESZ"/>
    <property type="match status" value="1"/>
</dbReference>
<dbReference type="RefSeq" id="WP_386820100.1">
    <property type="nucleotide sequence ID" value="NZ_JBHUIT010000016.1"/>
</dbReference>
<dbReference type="InterPro" id="IPR029062">
    <property type="entry name" value="Class_I_gatase-like"/>
</dbReference>
<dbReference type="EC" id="3.2.1.23" evidence="6"/>
<dbReference type="Pfam" id="PF02449">
    <property type="entry name" value="Glyco_hydro_42"/>
    <property type="match status" value="1"/>
</dbReference>
<name>A0ABW5D7E4_9BACT</name>
<organism evidence="6 7">
    <name type="scientific">Luteolibacter algae</name>
    <dbReference type="NCBI Taxonomy" id="454151"/>
    <lineage>
        <taxon>Bacteria</taxon>
        <taxon>Pseudomonadati</taxon>
        <taxon>Verrucomicrobiota</taxon>
        <taxon>Verrucomicrobiia</taxon>
        <taxon>Verrucomicrobiales</taxon>
        <taxon>Verrucomicrobiaceae</taxon>
        <taxon>Luteolibacter</taxon>
    </lineage>
</organism>
<protein>
    <submittedName>
        <fullName evidence="6">Beta-galactosidase</fullName>
        <ecNumber evidence="6">3.2.1.23</ecNumber>
    </submittedName>
</protein>
<evidence type="ECO:0000256" key="1">
    <source>
        <dbReference type="ARBA" id="ARBA00022723"/>
    </source>
</evidence>
<dbReference type="Gene3D" id="3.20.20.80">
    <property type="entry name" value="Glycosidases"/>
    <property type="match status" value="1"/>
</dbReference>
<feature type="domain" description="Glycoside hydrolase family 42 N-terminal" evidence="5">
    <location>
        <begin position="223"/>
        <end position="402"/>
    </location>
</feature>